<accession>A0A7D5VA01</accession>
<sequence length="199" mass="23155">MKWREFDRSDWRLIRSQLIWFCGSLLAAGLLLVVVELFVYFSRRELEVQTQQVAELSRSAEQAQQQWLAVQQYQQQYRHLQRIGVIGQEHRLDWIESLAQLSQQQPTWAIDYAFAPQRIKEGAVPAQGLAMYASEMKIQWRARDEGDLSRFAAWLSQQPGQAISRDCHFKRANDSQGGGIAVDCRYDWLTIAAQRELKP</sequence>
<dbReference type="RefSeq" id="WP_180305938.1">
    <property type="nucleotide sequence ID" value="NZ_CP058952.1"/>
</dbReference>
<protein>
    <recommendedName>
        <fullName evidence="4">PilN domain-containing protein</fullName>
    </recommendedName>
</protein>
<feature type="transmembrane region" description="Helical" evidence="1">
    <location>
        <begin position="18"/>
        <end position="41"/>
    </location>
</feature>
<gene>
    <name evidence="2" type="ORF">HZU75_09945</name>
</gene>
<evidence type="ECO:0000313" key="2">
    <source>
        <dbReference type="EMBL" id="QLI81831.1"/>
    </source>
</evidence>
<keyword evidence="1" id="KW-0472">Membrane</keyword>
<organism evidence="2 3">
    <name type="scientific">Chitinibacter fontanus</name>
    <dbReference type="NCBI Taxonomy" id="1737446"/>
    <lineage>
        <taxon>Bacteria</taxon>
        <taxon>Pseudomonadati</taxon>
        <taxon>Pseudomonadota</taxon>
        <taxon>Betaproteobacteria</taxon>
        <taxon>Neisseriales</taxon>
        <taxon>Chitinibacteraceae</taxon>
        <taxon>Chitinibacter</taxon>
    </lineage>
</organism>
<evidence type="ECO:0000256" key="1">
    <source>
        <dbReference type="SAM" id="Phobius"/>
    </source>
</evidence>
<dbReference type="Proteomes" id="UP000510822">
    <property type="component" value="Chromosome"/>
</dbReference>
<proteinExistence type="predicted"/>
<keyword evidence="3" id="KW-1185">Reference proteome</keyword>
<evidence type="ECO:0008006" key="4">
    <source>
        <dbReference type="Google" id="ProtNLM"/>
    </source>
</evidence>
<dbReference type="EMBL" id="CP058952">
    <property type="protein sequence ID" value="QLI81831.1"/>
    <property type="molecule type" value="Genomic_DNA"/>
</dbReference>
<evidence type="ECO:0000313" key="3">
    <source>
        <dbReference type="Proteomes" id="UP000510822"/>
    </source>
</evidence>
<name>A0A7D5VA01_9NEIS</name>
<dbReference type="KEGG" id="cfon:HZU75_09945"/>
<keyword evidence="1" id="KW-0812">Transmembrane</keyword>
<reference evidence="2 3" key="1">
    <citation type="journal article" date="2016" name="Int. J. Syst. Evol. Microbiol.">
        <title>Chitinibacter fontanus sp. nov., isolated from a spring.</title>
        <authorList>
            <person name="Sheu S.Y."/>
            <person name="Li Y.S."/>
            <person name="Young C.C."/>
            <person name="Chen W.M."/>
        </authorList>
    </citation>
    <scope>NUCLEOTIDE SEQUENCE [LARGE SCALE GENOMIC DNA]</scope>
    <source>
        <strain evidence="2 3">STM-7</strain>
    </source>
</reference>
<keyword evidence="1" id="KW-1133">Transmembrane helix</keyword>
<dbReference type="AlphaFoldDB" id="A0A7D5VA01"/>